<dbReference type="Proteomes" id="UP000887579">
    <property type="component" value="Unplaced"/>
</dbReference>
<organism evidence="1 2">
    <name type="scientific">Panagrolaimus sp. ES5</name>
    <dbReference type="NCBI Taxonomy" id="591445"/>
    <lineage>
        <taxon>Eukaryota</taxon>
        <taxon>Metazoa</taxon>
        <taxon>Ecdysozoa</taxon>
        <taxon>Nematoda</taxon>
        <taxon>Chromadorea</taxon>
        <taxon>Rhabditida</taxon>
        <taxon>Tylenchina</taxon>
        <taxon>Panagrolaimomorpha</taxon>
        <taxon>Panagrolaimoidea</taxon>
        <taxon>Panagrolaimidae</taxon>
        <taxon>Panagrolaimus</taxon>
    </lineage>
</organism>
<dbReference type="WBParaSite" id="ES5_v2.g24538.t1">
    <property type="protein sequence ID" value="ES5_v2.g24538.t1"/>
    <property type="gene ID" value="ES5_v2.g24538"/>
</dbReference>
<evidence type="ECO:0000313" key="2">
    <source>
        <dbReference type="WBParaSite" id="ES5_v2.g24538.t1"/>
    </source>
</evidence>
<proteinExistence type="predicted"/>
<evidence type="ECO:0000313" key="1">
    <source>
        <dbReference type="Proteomes" id="UP000887579"/>
    </source>
</evidence>
<sequence>MSTEDINIYEKVKSVVDDLINDTCLSALDYTLAKDSVDKVQIVNEFTVKLDNVSLVETKVLPDSSESTNQSSAGIHPENDVNQEEKIVTPLSELKITDNNDAAVETPKMDSNDVADETEDDDSDENDAAALQNRVSYFFVALYNLILCTYVNDVLSSIKNDVIADDVEEQLEDTDVDDITAKFLTNFRIPLEKELAERLVNSDYSNEKVITLLTQNSKNISAEQLNLLEEFRVCCMQREYQKDVLASKVLHKIREIRGYRSSQLQQVENQFQLRMEKLNYQLKKAKHELMDKYYDDESSGDDNDD</sequence>
<protein>
    <submittedName>
        <fullName evidence="2">Uncharacterized protein</fullName>
    </submittedName>
</protein>
<name>A0AC34G520_9BILA</name>
<reference evidence="2" key="1">
    <citation type="submission" date="2022-11" db="UniProtKB">
        <authorList>
            <consortium name="WormBaseParasite"/>
        </authorList>
    </citation>
    <scope>IDENTIFICATION</scope>
</reference>
<accession>A0AC34G520</accession>